<evidence type="ECO:0000256" key="4">
    <source>
        <dbReference type="ARBA" id="ARBA00019595"/>
    </source>
</evidence>
<dbReference type="RefSeq" id="WP_188254998.1">
    <property type="nucleotide sequence ID" value="NZ_JABVCF010000006.1"/>
</dbReference>
<feature type="site" description="Participates in a stacking interaction with the thymidine ring of dTDP-4-oxo-6-deoxyglucose" evidence="6">
    <location>
        <position position="138"/>
    </location>
</feature>
<organism evidence="8 9">
    <name type="scientific">Pseudaminobacter soli</name>
    <name type="common">ex Zhang et al. 2022</name>
    <dbReference type="NCBI Taxonomy" id="2831468"/>
    <lineage>
        <taxon>Bacteria</taxon>
        <taxon>Pseudomonadati</taxon>
        <taxon>Pseudomonadota</taxon>
        <taxon>Alphaproteobacteria</taxon>
        <taxon>Hyphomicrobiales</taxon>
        <taxon>Phyllobacteriaceae</taxon>
        <taxon>Pseudaminobacter</taxon>
    </lineage>
</organism>
<evidence type="ECO:0000256" key="1">
    <source>
        <dbReference type="ARBA" id="ARBA00001298"/>
    </source>
</evidence>
<protein>
    <recommendedName>
        <fullName evidence="4 7">dTDP-4-dehydrorhamnose 3,5-epimerase</fullName>
        <ecNumber evidence="3 7">5.1.3.13</ecNumber>
    </recommendedName>
    <alternativeName>
        <fullName evidence="7">Thymidine diphospho-4-keto-rhamnose 3,5-epimerase</fullName>
    </alternativeName>
</protein>
<dbReference type="EC" id="5.1.3.13" evidence="3 7"/>
<dbReference type="PANTHER" id="PTHR21047:SF2">
    <property type="entry name" value="THYMIDINE DIPHOSPHO-4-KETO-RHAMNOSE 3,5-EPIMERASE"/>
    <property type="match status" value="1"/>
</dbReference>
<comment type="caution">
    <text evidence="8">The sequence shown here is derived from an EMBL/GenBank/DDBJ whole genome shotgun (WGS) entry which is preliminary data.</text>
</comment>
<dbReference type="InterPro" id="IPR011051">
    <property type="entry name" value="RmlC_Cupin_sf"/>
</dbReference>
<dbReference type="Pfam" id="PF00908">
    <property type="entry name" value="dTDP_sugar_isom"/>
    <property type="match status" value="1"/>
</dbReference>
<dbReference type="EMBL" id="JAGWCR010000006">
    <property type="protein sequence ID" value="MBS3649431.1"/>
    <property type="molecule type" value="Genomic_DNA"/>
</dbReference>
<proteinExistence type="inferred from homology"/>
<dbReference type="Gene3D" id="2.60.120.10">
    <property type="entry name" value="Jelly Rolls"/>
    <property type="match status" value="1"/>
</dbReference>
<dbReference type="GO" id="GO:0005829">
    <property type="term" value="C:cytosol"/>
    <property type="evidence" value="ECO:0007669"/>
    <property type="project" value="TreeGrafter"/>
</dbReference>
<dbReference type="PANTHER" id="PTHR21047">
    <property type="entry name" value="DTDP-6-DEOXY-D-GLUCOSE-3,5 EPIMERASE"/>
    <property type="match status" value="1"/>
</dbReference>
<dbReference type="GO" id="GO:0008830">
    <property type="term" value="F:dTDP-4-dehydrorhamnose 3,5-epimerase activity"/>
    <property type="evidence" value="ECO:0007669"/>
    <property type="project" value="UniProtKB-UniRule"/>
</dbReference>
<evidence type="ECO:0000313" key="8">
    <source>
        <dbReference type="EMBL" id="MBS3649431.1"/>
    </source>
</evidence>
<reference evidence="8" key="1">
    <citation type="submission" date="2021-04" db="EMBL/GenBank/DDBJ databases">
        <title>Pseudaminobacter soli sp. nov., isolated from paddy soil contaminated by heavy metals.</title>
        <authorList>
            <person name="Zhang K."/>
        </authorList>
    </citation>
    <scope>NUCLEOTIDE SEQUENCE</scope>
    <source>
        <strain evidence="8">19-2017</strain>
    </source>
</reference>
<dbReference type="InterPro" id="IPR014710">
    <property type="entry name" value="RmlC-like_jellyroll"/>
</dbReference>
<evidence type="ECO:0000313" key="9">
    <source>
        <dbReference type="Proteomes" id="UP000680348"/>
    </source>
</evidence>
<dbReference type="InterPro" id="IPR000888">
    <property type="entry name" value="RmlC-like"/>
</dbReference>
<evidence type="ECO:0000256" key="7">
    <source>
        <dbReference type="RuleBase" id="RU364069"/>
    </source>
</evidence>
<dbReference type="GO" id="GO:0019305">
    <property type="term" value="P:dTDP-rhamnose biosynthetic process"/>
    <property type="evidence" value="ECO:0007669"/>
    <property type="project" value="UniProtKB-UniRule"/>
</dbReference>
<comment type="similarity">
    <text evidence="7">Belongs to the dTDP-4-dehydrorhamnose 3,5-epimerase family.</text>
</comment>
<dbReference type="Proteomes" id="UP000680348">
    <property type="component" value="Unassembled WGS sequence"/>
</dbReference>
<dbReference type="GO" id="GO:0000271">
    <property type="term" value="P:polysaccharide biosynthetic process"/>
    <property type="evidence" value="ECO:0007669"/>
    <property type="project" value="TreeGrafter"/>
</dbReference>
<dbReference type="AlphaFoldDB" id="A0A942I9I9"/>
<evidence type="ECO:0000256" key="2">
    <source>
        <dbReference type="ARBA" id="ARBA00001997"/>
    </source>
</evidence>
<comment type="subunit">
    <text evidence="7">Homodimer.</text>
</comment>
<keyword evidence="9" id="KW-1185">Reference proteome</keyword>
<dbReference type="CDD" id="cd00438">
    <property type="entry name" value="cupin_RmlC"/>
    <property type="match status" value="1"/>
</dbReference>
<accession>A0A942I9I9</accession>
<dbReference type="SUPFAM" id="SSF51182">
    <property type="entry name" value="RmlC-like cupins"/>
    <property type="match status" value="1"/>
</dbReference>
<keyword evidence="7 8" id="KW-0413">Isomerase</keyword>
<gene>
    <name evidence="8" type="primary">rfbC</name>
    <name evidence="8" type="ORF">KEU06_12515</name>
</gene>
<evidence type="ECO:0000256" key="6">
    <source>
        <dbReference type="PIRSR" id="PIRSR600888-3"/>
    </source>
</evidence>
<feature type="active site" description="Proton acceptor" evidence="5">
    <location>
        <position position="62"/>
    </location>
</feature>
<comment type="catalytic activity">
    <reaction evidence="1 7">
        <text>dTDP-4-dehydro-6-deoxy-alpha-D-glucose = dTDP-4-dehydro-beta-L-rhamnose</text>
        <dbReference type="Rhea" id="RHEA:16969"/>
        <dbReference type="ChEBI" id="CHEBI:57649"/>
        <dbReference type="ChEBI" id="CHEBI:62830"/>
        <dbReference type="EC" id="5.1.3.13"/>
    </reaction>
</comment>
<sequence length="189" mass="21083">MQIIRQRIDGVFVIEPSAIVDARGFFSEIWHQRILSENGIDVDFVQENMSLSICANTVRGLHFQSAPHAQAKLVRVSKGRIFDVAVDLRPGSATYKEWIGVELSAENKRQLFIPQGFLHGFVTREPDTEVIYKCSDYYSPECEGGVQFSDPDIGVDWGIQAKEAILSPKDAKAPRLRELVTFAAQGTAV</sequence>
<name>A0A942I9I9_9HYPH</name>
<comment type="pathway">
    <text evidence="7">Carbohydrate biosynthesis; dTDP-L-rhamnose biosynthesis.</text>
</comment>
<feature type="active site" description="Proton donor" evidence="5">
    <location>
        <position position="132"/>
    </location>
</feature>
<evidence type="ECO:0000256" key="3">
    <source>
        <dbReference type="ARBA" id="ARBA00012098"/>
    </source>
</evidence>
<comment type="function">
    <text evidence="2 7">Catalyzes the epimerization of the C3' and C5'positions of dTDP-6-deoxy-D-xylo-4-hexulose, forming dTDP-6-deoxy-L-lyxo-4-hexulose.</text>
</comment>
<dbReference type="NCBIfam" id="TIGR01221">
    <property type="entry name" value="rmlC"/>
    <property type="match status" value="1"/>
</dbReference>
<evidence type="ECO:0000256" key="5">
    <source>
        <dbReference type="PIRSR" id="PIRSR600888-1"/>
    </source>
</evidence>